<name>A0A6J7WYD1_9CAUD</name>
<protein>
    <submittedName>
        <fullName evidence="1">Uncharacterized protein</fullName>
    </submittedName>
</protein>
<accession>A0A6J7WYD1</accession>
<evidence type="ECO:0000313" key="1">
    <source>
        <dbReference type="EMBL" id="CAB5223031.1"/>
    </source>
</evidence>
<organism evidence="1">
    <name type="scientific">uncultured Caudovirales phage</name>
    <dbReference type="NCBI Taxonomy" id="2100421"/>
    <lineage>
        <taxon>Viruses</taxon>
        <taxon>Duplodnaviria</taxon>
        <taxon>Heunggongvirae</taxon>
        <taxon>Uroviricota</taxon>
        <taxon>Caudoviricetes</taxon>
        <taxon>Peduoviridae</taxon>
        <taxon>Maltschvirus</taxon>
        <taxon>Maltschvirus maltsch</taxon>
    </lineage>
</organism>
<gene>
    <name evidence="1" type="ORF">UFOVP366_44</name>
</gene>
<proteinExistence type="predicted"/>
<dbReference type="EMBL" id="LR798308">
    <property type="protein sequence ID" value="CAB5223031.1"/>
    <property type="molecule type" value="Genomic_DNA"/>
</dbReference>
<reference evidence="1" key="1">
    <citation type="submission" date="2020-05" db="EMBL/GenBank/DDBJ databases">
        <authorList>
            <person name="Chiriac C."/>
            <person name="Salcher M."/>
            <person name="Ghai R."/>
            <person name="Kavagutti S V."/>
        </authorList>
    </citation>
    <scope>NUCLEOTIDE SEQUENCE</scope>
</reference>
<sequence length="113" mass="12633">MIINLPPAVRADDPVTCITPKTRANGAARLLDVYALHDVTDEEAVRLLLGRPATLADEGIRRRASDLRALGWIDWTGEMRVNDRGRQRIVCAITDKGRDAHMKLFVNDEGDNR</sequence>